<evidence type="ECO:0000256" key="2">
    <source>
        <dbReference type="ARBA" id="ARBA00007069"/>
    </source>
</evidence>
<keyword evidence="4" id="KW-1003">Cell membrane</keyword>
<keyword evidence="3 8" id="KW-0813">Transport</keyword>
<feature type="transmembrane region" description="Helical" evidence="8">
    <location>
        <begin position="171"/>
        <end position="190"/>
    </location>
</feature>
<evidence type="ECO:0000256" key="4">
    <source>
        <dbReference type="ARBA" id="ARBA00022475"/>
    </source>
</evidence>
<feature type="domain" description="ABC transmembrane type-1" evidence="9">
    <location>
        <begin position="77"/>
        <end position="284"/>
    </location>
</feature>
<keyword evidence="11" id="KW-1185">Reference proteome</keyword>
<evidence type="ECO:0000256" key="8">
    <source>
        <dbReference type="RuleBase" id="RU363032"/>
    </source>
</evidence>
<organism evidence="10 11">
    <name type="scientific">Agromyces mediolanus</name>
    <name type="common">Corynebacterium mediolanum</name>
    <dbReference type="NCBI Taxonomy" id="41986"/>
    <lineage>
        <taxon>Bacteria</taxon>
        <taxon>Bacillati</taxon>
        <taxon>Actinomycetota</taxon>
        <taxon>Actinomycetes</taxon>
        <taxon>Micrococcales</taxon>
        <taxon>Microbacteriaceae</taxon>
        <taxon>Agromyces</taxon>
    </lineage>
</organism>
<evidence type="ECO:0000256" key="7">
    <source>
        <dbReference type="ARBA" id="ARBA00023136"/>
    </source>
</evidence>
<dbReference type="PANTHER" id="PTHR42929:SF1">
    <property type="entry name" value="INNER MEMBRANE ABC TRANSPORTER PERMEASE PROTEIN YDCU-RELATED"/>
    <property type="match status" value="1"/>
</dbReference>
<feature type="transmembrane region" description="Helical" evidence="8">
    <location>
        <begin position="211"/>
        <end position="232"/>
    </location>
</feature>
<evidence type="ECO:0000256" key="6">
    <source>
        <dbReference type="ARBA" id="ARBA00022989"/>
    </source>
</evidence>
<evidence type="ECO:0000313" key="10">
    <source>
        <dbReference type="EMBL" id="GGR35885.1"/>
    </source>
</evidence>
<feature type="transmembrane region" description="Helical" evidence="8">
    <location>
        <begin position="110"/>
        <end position="128"/>
    </location>
</feature>
<dbReference type="GO" id="GO:0005886">
    <property type="term" value="C:plasma membrane"/>
    <property type="evidence" value="ECO:0007669"/>
    <property type="project" value="UniProtKB-SubCell"/>
</dbReference>
<proteinExistence type="inferred from homology"/>
<accession>A0A918FG84</accession>
<reference evidence="10" key="2">
    <citation type="submission" date="2020-09" db="EMBL/GenBank/DDBJ databases">
        <authorList>
            <person name="Sun Q."/>
            <person name="Ohkuma M."/>
        </authorList>
    </citation>
    <scope>NUCLEOTIDE SEQUENCE</scope>
    <source>
        <strain evidence="10">JCM 3346</strain>
    </source>
</reference>
<dbReference type="PANTHER" id="PTHR42929">
    <property type="entry name" value="INNER MEMBRANE ABC TRANSPORTER PERMEASE PROTEIN YDCU-RELATED-RELATED"/>
    <property type="match status" value="1"/>
</dbReference>
<dbReference type="PROSITE" id="PS50928">
    <property type="entry name" value="ABC_TM1"/>
    <property type="match status" value="1"/>
</dbReference>
<dbReference type="GO" id="GO:0055085">
    <property type="term" value="P:transmembrane transport"/>
    <property type="evidence" value="ECO:0007669"/>
    <property type="project" value="InterPro"/>
</dbReference>
<evidence type="ECO:0000256" key="1">
    <source>
        <dbReference type="ARBA" id="ARBA00004651"/>
    </source>
</evidence>
<dbReference type="InterPro" id="IPR035906">
    <property type="entry name" value="MetI-like_sf"/>
</dbReference>
<evidence type="ECO:0000313" key="11">
    <source>
        <dbReference type="Proteomes" id="UP000610303"/>
    </source>
</evidence>
<evidence type="ECO:0000256" key="3">
    <source>
        <dbReference type="ARBA" id="ARBA00022448"/>
    </source>
</evidence>
<dbReference type="Gene3D" id="1.10.3720.10">
    <property type="entry name" value="MetI-like"/>
    <property type="match status" value="1"/>
</dbReference>
<evidence type="ECO:0000256" key="5">
    <source>
        <dbReference type="ARBA" id="ARBA00022692"/>
    </source>
</evidence>
<dbReference type="SUPFAM" id="SSF161098">
    <property type="entry name" value="MetI-like"/>
    <property type="match status" value="1"/>
</dbReference>
<feature type="transmembrane region" description="Helical" evidence="8">
    <location>
        <begin position="20"/>
        <end position="45"/>
    </location>
</feature>
<keyword evidence="5 8" id="KW-0812">Transmembrane</keyword>
<name>A0A918FG84_AGRME</name>
<comment type="subcellular location">
    <subcellularLocation>
        <location evidence="1 8">Cell membrane</location>
        <topology evidence="1 8">Multi-pass membrane protein</topology>
    </subcellularLocation>
</comment>
<sequence length="321" mass="34457">MSRMARTRTSGRGPRGSSTLLAVPGGIWMLVFFIVPILVVVWYSFGQKPGLYGTHDNSVLSLDRYGEALSGAFLLTFANTLQIAVIGTLICVLIAVPFSYWLAVKVTPKWRYVVLALVLVPYWTNFLIRTLGWQILLAPEGPVTVLLRQLGLVDAAFSMLYTKGAVQLGVVYNYLPLMILPIFVAMERLTPALREASKDLGAGRWGTFRQVTLPLAAPGIVGGVVLVFIPLMGDYITAQVLGGAKGNMVGQMIAGQFQQGQNWALGSAMSVTLILITLLSVVLVGAVGIVCGAILRARRRLPIERTAAAATAARTGTEVPA</sequence>
<keyword evidence="6 8" id="KW-1133">Transmembrane helix</keyword>
<dbReference type="InterPro" id="IPR000515">
    <property type="entry name" value="MetI-like"/>
</dbReference>
<dbReference type="Pfam" id="PF00528">
    <property type="entry name" value="BPD_transp_1"/>
    <property type="match status" value="1"/>
</dbReference>
<dbReference type="EMBL" id="BMRJ01000005">
    <property type="protein sequence ID" value="GGR35885.1"/>
    <property type="molecule type" value="Genomic_DNA"/>
</dbReference>
<dbReference type="AlphaFoldDB" id="A0A918FG84"/>
<evidence type="ECO:0000259" key="9">
    <source>
        <dbReference type="PROSITE" id="PS50928"/>
    </source>
</evidence>
<dbReference type="CDD" id="cd06261">
    <property type="entry name" value="TM_PBP2"/>
    <property type="match status" value="1"/>
</dbReference>
<keyword evidence="7 8" id="KW-0472">Membrane</keyword>
<comment type="caution">
    <text evidence="10">The sequence shown here is derived from an EMBL/GenBank/DDBJ whole genome shotgun (WGS) entry which is preliminary data.</text>
</comment>
<gene>
    <name evidence="10" type="ORF">GCM10010196_32400</name>
</gene>
<feature type="transmembrane region" description="Helical" evidence="8">
    <location>
        <begin position="273"/>
        <end position="295"/>
    </location>
</feature>
<feature type="transmembrane region" description="Helical" evidence="8">
    <location>
        <begin position="83"/>
        <end position="103"/>
    </location>
</feature>
<comment type="similarity">
    <text evidence="2">Belongs to the binding-protein-dependent transport system permease family. CysTW subfamily.</text>
</comment>
<reference evidence="10" key="1">
    <citation type="journal article" date="2014" name="Int. J. Syst. Evol. Microbiol.">
        <title>Complete genome sequence of Corynebacterium casei LMG S-19264T (=DSM 44701T), isolated from a smear-ripened cheese.</title>
        <authorList>
            <consortium name="US DOE Joint Genome Institute (JGI-PGF)"/>
            <person name="Walter F."/>
            <person name="Albersmeier A."/>
            <person name="Kalinowski J."/>
            <person name="Ruckert C."/>
        </authorList>
    </citation>
    <scope>NUCLEOTIDE SEQUENCE</scope>
    <source>
        <strain evidence="10">JCM 3346</strain>
    </source>
</reference>
<dbReference type="Proteomes" id="UP000610303">
    <property type="component" value="Unassembled WGS sequence"/>
</dbReference>
<protein>
    <submittedName>
        <fullName evidence="10">ABC transporter permease</fullName>
    </submittedName>
</protein>